<accession>A0A9D1G474</accession>
<gene>
    <name evidence="8" type="ORF">IAD42_01845</name>
</gene>
<evidence type="ECO:0000256" key="5">
    <source>
        <dbReference type="SAM" id="MobiDB-lite"/>
    </source>
</evidence>
<feature type="region of interest" description="Disordered" evidence="5">
    <location>
        <begin position="62"/>
        <end position="97"/>
    </location>
</feature>
<reference evidence="8" key="1">
    <citation type="submission" date="2020-10" db="EMBL/GenBank/DDBJ databases">
        <authorList>
            <person name="Gilroy R."/>
        </authorList>
    </citation>
    <scope>NUCLEOTIDE SEQUENCE</scope>
    <source>
        <strain evidence="8">ChiHecec3B27-6122</strain>
    </source>
</reference>
<feature type="transmembrane region" description="Helical" evidence="6">
    <location>
        <begin position="166"/>
        <end position="189"/>
    </location>
</feature>
<keyword evidence="4 6" id="KW-0472">Membrane</keyword>
<evidence type="ECO:0000313" key="9">
    <source>
        <dbReference type="Proteomes" id="UP000886876"/>
    </source>
</evidence>
<keyword evidence="3 6" id="KW-1133">Transmembrane helix</keyword>
<evidence type="ECO:0000256" key="4">
    <source>
        <dbReference type="ARBA" id="ARBA00023136"/>
    </source>
</evidence>
<proteinExistence type="predicted"/>
<feature type="domain" description="TM2" evidence="7">
    <location>
        <begin position="137"/>
        <end position="185"/>
    </location>
</feature>
<dbReference type="InterPro" id="IPR007829">
    <property type="entry name" value="TM2"/>
</dbReference>
<evidence type="ECO:0000256" key="3">
    <source>
        <dbReference type="ARBA" id="ARBA00022989"/>
    </source>
</evidence>
<evidence type="ECO:0000256" key="2">
    <source>
        <dbReference type="ARBA" id="ARBA00022692"/>
    </source>
</evidence>
<name>A0A9D1G474_9FIRM</name>
<dbReference type="AlphaFoldDB" id="A0A9D1G474"/>
<dbReference type="EMBL" id="DVJS01000041">
    <property type="protein sequence ID" value="HIS96697.1"/>
    <property type="molecule type" value="Genomic_DNA"/>
</dbReference>
<sequence>MSGAYAQQAAEAVCPHCGAAVGAEDNCCWHCGERLPRGRSWCPECGRRYANGETRCTNCGSATLPGDPAASQRPEPEQETEPEPEPERDRRAGYDYDARSGSYNYDERRQYDRGFDHGYDRGYERGYRAAGRGLRSPRDWLLTLIFSAVLGVFGVHRFYAGKIGTGILWLLTGGCLGIGWLIDLIVIACGKFRDKEGRLIMPR</sequence>
<evidence type="ECO:0000313" key="8">
    <source>
        <dbReference type="EMBL" id="HIS96697.1"/>
    </source>
</evidence>
<keyword evidence="2 6" id="KW-0812">Transmembrane</keyword>
<comment type="caution">
    <text evidence="8">The sequence shown here is derived from an EMBL/GenBank/DDBJ whole genome shotgun (WGS) entry which is preliminary data.</text>
</comment>
<feature type="transmembrane region" description="Helical" evidence="6">
    <location>
        <begin position="140"/>
        <end position="160"/>
    </location>
</feature>
<protein>
    <submittedName>
        <fullName evidence="8">TM2 domain-containing protein</fullName>
    </submittedName>
</protein>
<reference evidence="8" key="2">
    <citation type="journal article" date="2021" name="PeerJ">
        <title>Extensive microbial diversity within the chicken gut microbiome revealed by metagenomics and culture.</title>
        <authorList>
            <person name="Gilroy R."/>
            <person name="Ravi A."/>
            <person name="Getino M."/>
            <person name="Pursley I."/>
            <person name="Horton D.L."/>
            <person name="Alikhan N.F."/>
            <person name="Baker D."/>
            <person name="Gharbi K."/>
            <person name="Hall N."/>
            <person name="Watson M."/>
            <person name="Adriaenssens E.M."/>
            <person name="Foster-Nyarko E."/>
            <person name="Jarju S."/>
            <person name="Secka A."/>
            <person name="Antonio M."/>
            <person name="Oren A."/>
            <person name="Chaudhuri R.R."/>
            <person name="La Ragione R."/>
            <person name="Hildebrand F."/>
            <person name="Pallen M.J."/>
        </authorList>
    </citation>
    <scope>NUCLEOTIDE SEQUENCE</scope>
    <source>
        <strain evidence="8">ChiHecec3B27-6122</strain>
    </source>
</reference>
<dbReference type="Proteomes" id="UP000886876">
    <property type="component" value="Unassembled WGS sequence"/>
</dbReference>
<dbReference type="InterPro" id="IPR050932">
    <property type="entry name" value="TM2D1-3-like"/>
</dbReference>
<evidence type="ECO:0000259" key="7">
    <source>
        <dbReference type="Pfam" id="PF05154"/>
    </source>
</evidence>
<comment type="subcellular location">
    <subcellularLocation>
        <location evidence="1">Membrane</location>
        <topology evidence="1">Multi-pass membrane protein</topology>
    </subcellularLocation>
</comment>
<dbReference type="PANTHER" id="PTHR21016">
    <property type="entry name" value="BETA-AMYLOID BINDING PROTEIN-RELATED"/>
    <property type="match status" value="1"/>
</dbReference>
<organism evidence="8 9">
    <name type="scientific">Candidatus Scatomorpha pullistercoris</name>
    <dbReference type="NCBI Taxonomy" id="2840929"/>
    <lineage>
        <taxon>Bacteria</taxon>
        <taxon>Bacillati</taxon>
        <taxon>Bacillota</taxon>
        <taxon>Clostridia</taxon>
        <taxon>Eubacteriales</taxon>
        <taxon>Candidatus Scatomorpha</taxon>
    </lineage>
</organism>
<feature type="compositionally biased region" description="Basic and acidic residues" evidence="5">
    <location>
        <begin position="85"/>
        <end position="97"/>
    </location>
</feature>
<evidence type="ECO:0000256" key="6">
    <source>
        <dbReference type="SAM" id="Phobius"/>
    </source>
</evidence>
<dbReference type="PANTHER" id="PTHR21016:SF25">
    <property type="entry name" value="TM2 DOMAIN-CONTAINING PROTEIN DDB_G0277895-RELATED"/>
    <property type="match status" value="1"/>
</dbReference>
<evidence type="ECO:0000256" key="1">
    <source>
        <dbReference type="ARBA" id="ARBA00004141"/>
    </source>
</evidence>
<dbReference type="Pfam" id="PF05154">
    <property type="entry name" value="TM2"/>
    <property type="match status" value="1"/>
</dbReference>
<dbReference type="GO" id="GO:0016020">
    <property type="term" value="C:membrane"/>
    <property type="evidence" value="ECO:0007669"/>
    <property type="project" value="UniProtKB-SubCell"/>
</dbReference>